<feature type="transmembrane region" description="Helical" evidence="1">
    <location>
        <begin position="120"/>
        <end position="147"/>
    </location>
</feature>
<feature type="transmembrane region" description="Helical" evidence="1">
    <location>
        <begin position="246"/>
        <end position="266"/>
    </location>
</feature>
<keyword evidence="1" id="KW-0812">Transmembrane</keyword>
<feature type="transmembrane region" description="Helical" evidence="1">
    <location>
        <begin position="74"/>
        <end position="100"/>
    </location>
</feature>
<accession>A0A0D0QJ05</accession>
<dbReference type="RefSeq" id="WP_018304534.1">
    <property type="nucleotide sequence ID" value="NZ_KB902314.1"/>
</dbReference>
<keyword evidence="1" id="KW-1133">Transmembrane helix</keyword>
<keyword evidence="1" id="KW-0472">Membrane</keyword>
<dbReference type="AlphaFoldDB" id="A0A0D0QJ05"/>
<name>A0A0D0QJ05_9RHOB</name>
<evidence type="ECO:0000313" key="2">
    <source>
        <dbReference type="EMBL" id="KIQ71038.1"/>
    </source>
</evidence>
<sequence>MGWRIVRHSIVLLFRNFGAALAVSIGPLAIALIGIILAGLALGFSPAGALVAPYSFYAMATLPTDSDPEAAAMMMRVGILLFVHLAVILLVSAWIAVAWHRYVLVEEAPGLVPPVRGGTILGYAGRTILLGLLVVLAAIPLSMVLGLVAAPALQRPDSLVSQIVVFALSVVIPAVLSWMWLRLGLVLPARAVGQAFGLGDSWRATQPAAGPIFAAALLLGLIALGLSLVVPAVFGSGWPGLALQLAANWFSLMLGISILTALYGHLVEGRDFPA</sequence>
<protein>
    <recommendedName>
        <fullName evidence="4">Glycerophosphoryl diester phosphodiesterase membrane domain-containing protein</fullName>
    </recommendedName>
</protein>
<dbReference type="EMBL" id="AONG01000003">
    <property type="protein sequence ID" value="KIQ71038.1"/>
    <property type="molecule type" value="Genomic_DNA"/>
</dbReference>
<evidence type="ECO:0008006" key="4">
    <source>
        <dbReference type="Google" id="ProtNLM"/>
    </source>
</evidence>
<feature type="transmembrane region" description="Helical" evidence="1">
    <location>
        <begin position="159"/>
        <end position="181"/>
    </location>
</feature>
<feature type="transmembrane region" description="Helical" evidence="1">
    <location>
        <begin position="212"/>
        <end position="234"/>
    </location>
</feature>
<organism evidence="2 3">
    <name type="scientific">Wenxinia marina DSM 24838</name>
    <dbReference type="NCBI Taxonomy" id="1123501"/>
    <lineage>
        <taxon>Bacteria</taxon>
        <taxon>Pseudomonadati</taxon>
        <taxon>Pseudomonadota</taxon>
        <taxon>Alphaproteobacteria</taxon>
        <taxon>Rhodobacterales</taxon>
        <taxon>Roseobacteraceae</taxon>
        <taxon>Wenxinia</taxon>
    </lineage>
</organism>
<proteinExistence type="predicted"/>
<evidence type="ECO:0000256" key="1">
    <source>
        <dbReference type="SAM" id="Phobius"/>
    </source>
</evidence>
<comment type="caution">
    <text evidence="2">The sequence shown here is derived from an EMBL/GenBank/DDBJ whole genome shotgun (WGS) entry which is preliminary data.</text>
</comment>
<evidence type="ECO:0000313" key="3">
    <source>
        <dbReference type="Proteomes" id="UP000035100"/>
    </source>
</evidence>
<dbReference type="PATRIC" id="fig|1123501.6.peg.475"/>
<dbReference type="STRING" id="1123501.Wenmar_00416"/>
<keyword evidence="3" id="KW-1185">Reference proteome</keyword>
<feature type="transmembrane region" description="Helical" evidence="1">
    <location>
        <begin position="12"/>
        <end position="38"/>
    </location>
</feature>
<dbReference type="Proteomes" id="UP000035100">
    <property type="component" value="Unassembled WGS sequence"/>
</dbReference>
<dbReference type="OrthoDB" id="7704812at2"/>
<dbReference type="eggNOG" id="ENOG502ZIBU">
    <property type="taxonomic scope" value="Bacteria"/>
</dbReference>
<reference evidence="2 3" key="1">
    <citation type="submission" date="2013-01" db="EMBL/GenBank/DDBJ databases">
        <authorList>
            <person name="Fiebig A."/>
            <person name="Goeker M."/>
            <person name="Klenk H.-P.P."/>
        </authorList>
    </citation>
    <scope>NUCLEOTIDE SEQUENCE [LARGE SCALE GENOMIC DNA]</scope>
    <source>
        <strain evidence="2 3">DSM 24838</strain>
    </source>
</reference>
<gene>
    <name evidence="2" type="ORF">Wenmar_00416</name>
</gene>